<gene>
    <name evidence="1" type="ORF">X943_003911</name>
</gene>
<organism evidence="1 2">
    <name type="scientific">Babesia divergens</name>
    <dbReference type="NCBI Taxonomy" id="32595"/>
    <lineage>
        <taxon>Eukaryota</taxon>
        <taxon>Sar</taxon>
        <taxon>Alveolata</taxon>
        <taxon>Apicomplexa</taxon>
        <taxon>Aconoidasida</taxon>
        <taxon>Piroplasmida</taxon>
        <taxon>Babesiidae</taxon>
        <taxon>Babesia</taxon>
    </lineage>
</organism>
<comment type="caution">
    <text evidence="1">The sequence shown here is derived from an EMBL/GenBank/DDBJ whole genome shotgun (WGS) entry which is preliminary data.</text>
</comment>
<proteinExistence type="predicted"/>
<dbReference type="EMBL" id="JAHBMH010000044">
    <property type="protein sequence ID" value="KAK1936503.1"/>
    <property type="molecule type" value="Genomic_DNA"/>
</dbReference>
<sequence length="829" mass="93814">MDRYKECERFLKVAVAQQCKERGSLIKQDFAAVGKTTTGQISQISDASELIRQCFSMRGTADYQVLRKGCDILIDTLNFVDHGNETEGSDERQTIRKDRSLAGISKLLKECVFDESHICDDMNTSSAKKDADTHLFQKFGNGFYELDVLRKPDVLEPLHRPVAPEEAKEAINSYTCGSRGRYSGQGLSILPDDESSQQNDTTDVDMSDDFVAPKNLNIQQLFGIPGQTRSSIMEHPFEPYYECSDSAVTLANRDNDVTQYVGGLYPPLHTFYSSRPKYREHVSSIVSKNYLRRVFRERKPNLADHLLEKGKSRIANEDPLALVVRESQSNHGTKEMLLVNESLIRSKSSPDAAPVEYVAFIGEGIIRTFKCSTYSARIFPNRESRQSKMCSSLFASEVAQERLQSRMLLKLLRYEFAWRSMASHWRNHNDVISKAISNIEWGCMWQDWNFFTGGIVTELDMQNMIQRLQHFKEEEMDTTATVLRDVCDEFLNHLSTLRRSYESGELDVSTVVPELLQMYNTKVLGAFQNCYGDIRTGIYNDLKPLHSKMFPQLTAITSSKHAEGEGTSGTPSGAPLKLVDKEVLQMRLELLPKHNSDAIDMLSLTSIDDIIGPRLMDHPQFSGEPFLHLLTKPQEFNVNDRRLNITSTAMDLCKKCSEAYTKQAFTMDKRKAAKALSVLNALVVLLKNSERVFPNSKSLQEYLGTSLRVPSELTTWILSLFYERNGMNDYILNVKGYQKLTCYVMWLCIYLAAGKHTYNFATLRNVDLKTNRKIHAIFDKCVPIAGLVSKAAGRSNIYTLELPLGGISTPSSFKGLVGTIAGYGKRQRR</sequence>
<reference evidence="1" key="2">
    <citation type="submission" date="2021-05" db="EMBL/GenBank/DDBJ databases">
        <authorList>
            <person name="Pain A."/>
        </authorList>
    </citation>
    <scope>NUCLEOTIDE SEQUENCE</scope>
    <source>
        <strain evidence="1">1802A</strain>
    </source>
</reference>
<evidence type="ECO:0000313" key="1">
    <source>
        <dbReference type="EMBL" id="KAK1936503.1"/>
    </source>
</evidence>
<name>A0AAD9LH68_BABDI</name>
<protein>
    <submittedName>
        <fullName evidence="1">Uncharacterized protein</fullName>
    </submittedName>
</protein>
<evidence type="ECO:0000313" key="2">
    <source>
        <dbReference type="Proteomes" id="UP001195914"/>
    </source>
</evidence>
<reference evidence="1" key="1">
    <citation type="journal article" date="2014" name="Nucleic Acids Res.">
        <title>The evolutionary dynamics of variant antigen genes in Babesia reveal a history of genomic innovation underlying host-parasite interaction.</title>
        <authorList>
            <person name="Jackson A.P."/>
            <person name="Otto T.D."/>
            <person name="Darby A."/>
            <person name="Ramaprasad A."/>
            <person name="Xia D."/>
            <person name="Echaide I.E."/>
            <person name="Farber M."/>
            <person name="Gahlot S."/>
            <person name="Gamble J."/>
            <person name="Gupta D."/>
            <person name="Gupta Y."/>
            <person name="Jackson L."/>
            <person name="Malandrin L."/>
            <person name="Malas T.B."/>
            <person name="Moussa E."/>
            <person name="Nair M."/>
            <person name="Reid A.J."/>
            <person name="Sanders M."/>
            <person name="Sharma J."/>
            <person name="Tracey A."/>
            <person name="Quail M.A."/>
            <person name="Weir W."/>
            <person name="Wastling J.M."/>
            <person name="Hall N."/>
            <person name="Willadsen P."/>
            <person name="Lingelbach K."/>
            <person name="Shiels B."/>
            <person name="Tait A."/>
            <person name="Berriman M."/>
            <person name="Allred D.R."/>
            <person name="Pain A."/>
        </authorList>
    </citation>
    <scope>NUCLEOTIDE SEQUENCE</scope>
    <source>
        <strain evidence="1">1802A</strain>
    </source>
</reference>
<dbReference type="Proteomes" id="UP001195914">
    <property type="component" value="Unassembled WGS sequence"/>
</dbReference>
<accession>A0AAD9LH68</accession>
<keyword evidence="2" id="KW-1185">Reference proteome</keyword>
<dbReference type="AlphaFoldDB" id="A0AAD9LH68"/>